<feature type="compositionally biased region" description="Low complexity" evidence="2">
    <location>
        <begin position="1216"/>
        <end position="1225"/>
    </location>
</feature>
<protein>
    <submittedName>
        <fullName evidence="4">Uncharacterized protein</fullName>
    </submittedName>
</protein>
<keyword evidence="5" id="KW-1185">Reference proteome</keyword>
<evidence type="ECO:0000313" key="5">
    <source>
        <dbReference type="Proteomes" id="UP000383932"/>
    </source>
</evidence>
<accession>A0A5N5QJN9</accession>
<feature type="transmembrane region" description="Helical" evidence="3">
    <location>
        <begin position="109"/>
        <end position="129"/>
    </location>
</feature>
<feature type="compositionally biased region" description="Basic and acidic residues" evidence="2">
    <location>
        <begin position="1567"/>
        <end position="1580"/>
    </location>
</feature>
<keyword evidence="3" id="KW-0472">Membrane</keyword>
<feature type="compositionally biased region" description="Low complexity" evidence="2">
    <location>
        <begin position="1022"/>
        <end position="1038"/>
    </location>
</feature>
<feature type="region of interest" description="Disordered" evidence="2">
    <location>
        <begin position="577"/>
        <end position="603"/>
    </location>
</feature>
<gene>
    <name evidence="4" type="ORF">CTheo_4597</name>
</gene>
<feature type="compositionally biased region" description="Polar residues" evidence="2">
    <location>
        <begin position="1193"/>
        <end position="1205"/>
    </location>
</feature>
<feature type="compositionally biased region" description="Basic and acidic residues" evidence="2">
    <location>
        <begin position="584"/>
        <end position="596"/>
    </location>
</feature>
<feature type="region of interest" description="Disordered" evidence="2">
    <location>
        <begin position="752"/>
        <end position="773"/>
    </location>
</feature>
<feature type="compositionally biased region" description="Basic and acidic residues" evidence="2">
    <location>
        <begin position="37"/>
        <end position="48"/>
    </location>
</feature>
<feature type="compositionally biased region" description="Low complexity" evidence="2">
    <location>
        <begin position="1261"/>
        <end position="1273"/>
    </location>
</feature>
<feature type="region of interest" description="Disordered" evidence="2">
    <location>
        <begin position="1715"/>
        <end position="1776"/>
    </location>
</feature>
<organism evidence="4 5">
    <name type="scientific">Ceratobasidium theobromae</name>
    <dbReference type="NCBI Taxonomy" id="1582974"/>
    <lineage>
        <taxon>Eukaryota</taxon>
        <taxon>Fungi</taxon>
        <taxon>Dikarya</taxon>
        <taxon>Basidiomycota</taxon>
        <taxon>Agaricomycotina</taxon>
        <taxon>Agaricomycetes</taxon>
        <taxon>Cantharellales</taxon>
        <taxon>Ceratobasidiaceae</taxon>
        <taxon>Ceratobasidium</taxon>
    </lineage>
</organism>
<feature type="transmembrane region" description="Helical" evidence="3">
    <location>
        <begin position="136"/>
        <end position="156"/>
    </location>
</feature>
<keyword evidence="3" id="KW-1133">Transmembrane helix</keyword>
<evidence type="ECO:0000256" key="1">
    <source>
        <dbReference type="SAM" id="Coils"/>
    </source>
</evidence>
<feature type="region of interest" description="Disordered" evidence="2">
    <location>
        <begin position="1021"/>
        <end position="1580"/>
    </location>
</feature>
<feature type="transmembrane region" description="Helical" evidence="3">
    <location>
        <begin position="703"/>
        <end position="723"/>
    </location>
</feature>
<comment type="caution">
    <text evidence="4">The sequence shown here is derived from an EMBL/GenBank/DDBJ whole genome shotgun (WGS) entry which is preliminary data.</text>
</comment>
<feature type="compositionally biased region" description="Basic and acidic residues" evidence="2">
    <location>
        <begin position="1599"/>
        <end position="1609"/>
    </location>
</feature>
<feature type="compositionally biased region" description="Acidic residues" evidence="2">
    <location>
        <begin position="1641"/>
        <end position="1653"/>
    </location>
</feature>
<feature type="compositionally biased region" description="Polar residues" evidence="2">
    <location>
        <begin position="1394"/>
        <end position="1406"/>
    </location>
</feature>
<dbReference type="EMBL" id="SSOP01000081">
    <property type="protein sequence ID" value="KAB5591965.1"/>
    <property type="molecule type" value="Genomic_DNA"/>
</dbReference>
<feature type="compositionally biased region" description="Low complexity" evidence="2">
    <location>
        <begin position="7"/>
        <end position="18"/>
    </location>
</feature>
<evidence type="ECO:0000313" key="4">
    <source>
        <dbReference type="EMBL" id="KAB5591965.1"/>
    </source>
</evidence>
<feature type="compositionally biased region" description="Low complexity" evidence="2">
    <location>
        <begin position="1302"/>
        <end position="1318"/>
    </location>
</feature>
<feature type="region of interest" description="Disordered" evidence="2">
    <location>
        <begin position="1"/>
        <end position="51"/>
    </location>
</feature>
<feature type="transmembrane region" description="Helical" evidence="3">
    <location>
        <begin position="231"/>
        <end position="253"/>
    </location>
</feature>
<feature type="compositionally biased region" description="Polar residues" evidence="2">
    <location>
        <begin position="1160"/>
        <end position="1172"/>
    </location>
</feature>
<evidence type="ECO:0000256" key="2">
    <source>
        <dbReference type="SAM" id="MobiDB-lite"/>
    </source>
</evidence>
<feature type="compositionally biased region" description="Low complexity" evidence="2">
    <location>
        <begin position="761"/>
        <end position="773"/>
    </location>
</feature>
<keyword evidence="1" id="KW-0175">Coiled coil</keyword>
<feature type="compositionally biased region" description="Low complexity" evidence="2">
    <location>
        <begin position="1461"/>
        <end position="1511"/>
    </location>
</feature>
<proteinExistence type="predicted"/>
<feature type="region of interest" description="Disordered" evidence="2">
    <location>
        <begin position="961"/>
        <end position="996"/>
    </location>
</feature>
<dbReference type="PANTHER" id="PTHR24216:SF65">
    <property type="entry name" value="PAXILLIN-LIKE PROTEIN 1"/>
    <property type="match status" value="1"/>
</dbReference>
<reference evidence="4 5" key="1">
    <citation type="journal article" date="2019" name="Fungal Biol. Biotechnol.">
        <title>Draft genome sequence of fastidious pathogen Ceratobasidium theobromae, which causes vascular-streak dieback in Theobroma cacao.</title>
        <authorList>
            <person name="Ali S.S."/>
            <person name="Asman A."/>
            <person name="Shao J."/>
            <person name="Firmansyah A.P."/>
            <person name="Susilo A.W."/>
            <person name="Rosmana A."/>
            <person name="McMahon P."/>
            <person name="Junaid M."/>
            <person name="Guest D."/>
            <person name="Kheng T.Y."/>
            <person name="Meinhardt L.W."/>
            <person name="Bailey B.A."/>
        </authorList>
    </citation>
    <scope>NUCLEOTIDE SEQUENCE [LARGE SCALE GENOMIC DNA]</scope>
    <source>
        <strain evidence="4 5">CT2</strain>
    </source>
</reference>
<feature type="region of interest" description="Disordered" evidence="2">
    <location>
        <begin position="1597"/>
        <end position="1660"/>
    </location>
</feature>
<feature type="compositionally biased region" description="Polar residues" evidence="2">
    <location>
        <begin position="1091"/>
        <end position="1104"/>
    </location>
</feature>
<keyword evidence="3" id="KW-0812">Transmembrane</keyword>
<dbReference type="Proteomes" id="UP000383932">
    <property type="component" value="Unassembled WGS sequence"/>
</dbReference>
<dbReference type="PANTHER" id="PTHR24216">
    <property type="entry name" value="PAXILLIN-RELATED"/>
    <property type="match status" value="1"/>
</dbReference>
<dbReference type="OrthoDB" id="8191639at2759"/>
<evidence type="ECO:0000256" key="3">
    <source>
        <dbReference type="SAM" id="Phobius"/>
    </source>
</evidence>
<feature type="coiled-coil region" evidence="1">
    <location>
        <begin position="808"/>
        <end position="879"/>
    </location>
</feature>
<feature type="compositionally biased region" description="Low complexity" evidence="2">
    <location>
        <begin position="1423"/>
        <end position="1449"/>
    </location>
</feature>
<sequence length="1776" mass="192149">MSHRTHGSSPASSTSSLHESTKHVPPSQIGGYTAVPEGEKDEVYDLRSKGPPWNPYSDPFVVGRNDAGHDSIPLVGLSSAQPPQEQPQRVYVVPPRPKGWRGRFEPIPVVPLLLHAFLCFGSFPIIVLVSRAASGLSLFWTRLIVGVLCGGVGLTLGVSLLDLSRPCIEAALWAIVIHESSKGEVNNDLDYHTYNPLSPWSAILLLWRRYLKRLSRRQRKVSRKIDDRTPWWLCITLFLITATIAASLVFALGRVVDIYTIQQTQTKEYYETVVAGDITPEEIQRASSVLDDTLSQVRYTWTITPLSSASHVPTDRYFYLNRTTHEANVITTTTETIHFAETFAAQLAPPEAHPSGFGTFLNQSQVGGLGSRDLTDSPGDVTGPSTRAVGQIVRWPRWGSRTACELVDDLGRYLTPHSPGANMTYLYLPWTSVNSVFDRMGIPPPKPSVFPPVNFTAFMEPGDRPNITVQESEIATLSKWWDNGVSHSFNWFPISRGEDGNGWLSLEIIMIRLNQSYTAENSTFQVYGELGEGRTRIGFDAAICLEEVRGYVVDVYNSSAGSPVSLSLQYPGTLLNTSSMSSSRDPKSEKDPKKVGDPLSVPAQQGISSVGKWEVYNASHYNARNIMLKDNGRDWWFVPNPTVVAFGGGISPTEYTKLNGTNVAKVLSNSDSQHLLPYLVGTQMVVAHVFPDRTVAYTRIYTVWLSIVLTIALLNGIIVSAFVPRLPFGVSRKEIGVTSWLAAIENDPSAKAHLSPRTNMRRSNSGRPSNGSRILANTTVMGASEDINSYLDESSANLNDLVQSRTAIGERDREIAKLKDQLASLTQMVSSRPPLEHVQALQKEYQNLELILQGTQRENERCMAELDKSKRREKMMEAELIKIYGDDWASHLGLPNSSPSLSRALPVSAGNTTIRQSPPPMKQSEEPSNAAINEHIEAVRMLVLGMDAKLAEREAQISKDMARAEEETQRATIARKKVGKIKEKNHMNNNGTSPAQGELLSVVAKGSSSVDNTQIIAKVEPSTVSCSTSSRSLSRAVSPINNQSLTPDDSPSPSPSPVVRPKAKITPVAASGTLKPPSKSGGLAGKKAPVSSVSRPASMISTRTPFGRPASPIPPSRRAPSPQLRMARVLSPEPPVGRNVISSGTRIGRLVKSPSPPLAKSTSAQPTASKRTISPVAPTGRRAISPTRPTKPGPSTSTRPKFNSQPSRTPAHRRAASASASSSVVSGGGEPPSTPPNEHARTRLKLPASMSSITLTCPPIFSSFPQTPSQTPSRLDHSDPPPLSSIDHQSQLVDSPELTDISAPSSAAPRESSPAQPSTRNTSSAPATPAYFQPRAGPTNLAPAARPRNSSVTIVPGEDDDVELQTNGAPAIHNDNAITTKDNHTGIRIKAKLTATTPPNNSTTRTAHVRPQQLAAPPRHRSGSISATSSLSGLATSTLSRTSSVRVTAASRILSPPPDRSLPGLSLLLPGSMASVPPSMRSPPVSSISSASSASQTSTSSQADSSAPATSIDRARTPMDSAIRTKITATVTRLGFTGGLSPPDEEGPERDDSGIDMFEADDADPEQDQREEARSNRKIADLEISNKSLLAINASLESTKTRQTKEIRDLRRKLRESRLVLPPSAYNALEQTDPLETSHQDEEEEGEDSDDNDVTQLQADETYARVRNILDQLLTSAKEALEAKPPPLPEINENTKKTIRVLDVDEVKQYVSKQTDDMTESKATDSVAGDLAGSIDDDATSISISIDKTEDGEPVTTPKHQSTSFGLGIFGNWGQR</sequence>
<name>A0A5N5QJN9_9AGAM</name>